<dbReference type="RefSeq" id="WP_023797481.1">
    <property type="nucleotide sequence ID" value="NZ_CP183375.1"/>
</dbReference>
<feature type="compositionally biased region" description="Basic and acidic residues" evidence="1">
    <location>
        <begin position="1"/>
        <end position="14"/>
    </location>
</feature>
<dbReference type="Pfam" id="PF12244">
    <property type="entry name" value="DUF3606"/>
    <property type="match status" value="1"/>
</dbReference>
<proteinExistence type="predicted"/>
<feature type="region of interest" description="Disordered" evidence="1">
    <location>
        <begin position="1"/>
        <end position="21"/>
    </location>
</feature>
<accession>A0A1G8Y9H2</accession>
<evidence type="ECO:0000313" key="3">
    <source>
        <dbReference type="Proteomes" id="UP000198894"/>
    </source>
</evidence>
<organism evidence="2 3">
    <name type="scientific">Mesorhizobium muleiense</name>
    <dbReference type="NCBI Taxonomy" id="1004279"/>
    <lineage>
        <taxon>Bacteria</taxon>
        <taxon>Pseudomonadati</taxon>
        <taxon>Pseudomonadota</taxon>
        <taxon>Alphaproteobacteria</taxon>
        <taxon>Hyphomicrobiales</taxon>
        <taxon>Phyllobacteriaceae</taxon>
        <taxon>Mesorhizobium</taxon>
    </lineage>
</organism>
<sequence length="62" mass="7018">MPDDKTKTDNRDRSQVAGDEDYEVRHLAEEAGITPDQARTLIKRHGTDRKVLNEIAKSIKAL</sequence>
<dbReference type="InterPro" id="IPR022037">
    <property type="entry name" value="DUF3606"/>
</dbReference>
<dbReference type="Proteomes" id="UP000198894">
    <property type="component" value="Unassembled WGS sequence"/>
</dbReference>
<reference evidence="3" key="1">
    <citation type="submission" date="2016-10" db="EMBL/GenBank/DDBJ databases">
        <authorList>
            <person name="Varghese N."/>
            <person name="Submissions S."/>
        </authorList>
    </citation>
    <scope>NUCLEOTIDE SEQUENCE [LARGE SCALE GENOMIC DNA]</scope>
    <source>
        <strain evidence="3">CGMCC 1.11022</strain>
    </source>
</reference>
<evidence type="ECO:0008006" key="4">
    <source>
        <dbReference type="Google" id="ProtNLM"/>
    </source>
</evidence>
<name>A0A1G8Y9H2_9HYPH</name>
<protein>
    <recommendedName>
        <fullName evidence="4">DUF3606 domain-containing protein</fullName>
    </recommendedName>
</protein>
<dbReference type="EMBL" id="FNEE01000010">
    <property type="protein sequence ID" value="SDJ99478.1"/>
    <property type="molecule type" value="Genomic_DNA"/>
</dbReference>
<evidence type="ECO:0000256" key="1">
    <source>
        <dbReference type="SAM" id="MobiDB-lite"/>
    </source>
</evidence>
<evidence type="ECO:0000313" key="2">
    <source>
        <dbReference type="EMBL" id="SDJ99478.1"/>
    </source>
</evidence>
<dbReference type="AlphaFoldDB" id="A0A1G8Y9H2"/>
<keyword evidence="3" id="KW-1185">Reference proteome</keyword>
<gene>
    <name evidence="2" type="ORF">SAMN05428953_110190</name>
</gene>